<evidence type="ECO:0000256" key="4">
    <source>
        <dbReference type="ARBA" id="ARBA00022840"/>
    </source>
</evidence>
<dbReference type="Gene3D" id="3.40.50.300">
    <property type="entry name" value="P-loop containing nucleotide triphosphate hydrolases"/>
    <property type="match status" value="1"/>
</dbReference>
<evidence type="ECO:0000256" key="2">
    <source>
        <dbReference type="ARBA" id="ARBA00022448"/>
    </source>
</evidence>
<dbReference type="SUPFAM" id="SSF52540">
    <property type="entry name" value="P-loop containing nucleoside triphosphate hydrolases"/>
    <property type="match status" value="1"/>
</dbReference>
<name>A0A345SRF1_9ACTN</name>
<evidence type="ECO:0000259" key="6">
    <source>
        <dbReference type="PROSITE" id="PS50893"/>
    </source>
</evidence>
<dbReference type="GO" id="GO:0016887">
    <property type="term" value="F:ATP hydrolysis activity"/>
    <property type="evidence" value="ECO:0007669"/>
    <property type="project" value="InterPro"/>
</dbReference>
<comment type="similarity">
    <text evidence="1">Belongs to the ABC transporter superfamily.</text>
</comment>
<evidence type="ECO:0000256" key="3">
    <source>
        <dbReference type="ARBA" id="ARBA00022741"/>
    </source>
</evidence>
<dbReference type="InterPro" id="IPR003593">
    <property type="entry name" value="AAA+_ATPase"/>
</dbReference>
<dbReference type="Pfam" id="PF00005">
    <property type="entry name" value="ABC_tran"/>
    <property type="match status" value="1"/>
</dbReference>
<dbReference type="GO" id="GO:0005524">
    <property type="term" value="F:ATP binding"/>
    <property type="evidence" value="ECO:0007669"/>
    <property type="project" value="UniProtKB-KW"/>
</dbReference>
<dbReference type="RefSeq" id="WP_111489124.1">
    <property type="nucleotide sequence ID" value="NZ_CP031264.1"/>
</dbReference>
<dbReference type="PROSITE" id="PS00211">
    <property type="entry name" value="ABC_TRANSPORTER_1"/>
    <property type="match status" value="1"/>
</dbReference>
<sequence length="241" mass="25248">MTTPFVAVDGLTIAYGDAVAVDGISFDLDQGECLAILGPNGAGKSSVAKAFAGLVKPAGGSLVVDGTDLADRRPDQIARSRIAYLPEGRGIFPGLTVAENVALGMRVLPSGERAAAEAQAYELFPVLGRRRKQTAATMSGGEQQMLAVARALMTKPKLLVADEVSLGLAPMVIDAIYEAWASVRSTGLTMIVIEQYVEKALDFADRALVLRRGRVLWTGAADGAADHIVHGYLGNDLAPQA</sequence>
<keyword evidence="5" id="KW-0029">Amino-acid transport</keyword>
<dbReference type="GO" id="GO:0015807">
    <property type="term" value="P:L-amino acid transport"/>
    <property type="evidence" value="ECO:0007669"/>
    <property type="project" value="TreeGrafter"/>
</dbReference>
<dbReference type="Proteomes" id="UP000249340">
    <property type="component" value="Chromosome"/>
</dbReference>
<dbReference type="GO" id="GO:0015658">
    <property type="term" value="F:branched-chain amino acid transmembrane transporter activity"/>
    <property type="evidence" value="ECO:0007669"/>
    <property type="project" value="TreeGrafter"/>
</dbReference>
<dbReference type="PROSITE" id="PS50893">
    <property type="entry name" value="ABC_TRANSPORTER_2"/>
    <property type="match status" value="1"/>
</dbReference>
<dbReference type="InterPro" id="IPR017871">
    <property type="entry name" value="ABC_transporter-like_CS"/>
</dbReference>
<proteinExistence type="inferred from homology"/>
<organism evidence="7 8">
    <name type="scientific">Peterkaempfera bronchialis</name>
    <dbReference type="NCBI Taxonomy" id="2126346"/>
    <lineage>
        <taxon>Bacteria</taxon>
        <taxon>Bacillati</taxon>
        <taxon>Actinomycetota</taxon>
        <taxon>Actinomycetes</taxon>
        <taxon>Kitasatosporales</taxon>
        <taxon>Streptomycetaceae</taxon>
        <taxon>Peterkaempfera</taxon>
    </lineage>
</organism>
<dbReference type="SMART" id="SM00382">
    <property type="entry name" value="AAA"/>
    <property type="match status" value="1"/>
</dbReference>
<accession>A0A345SRF1</accession>
<dbReference type="InterPro" id="IPR003439">
    <property type="entry name" value="ABC_transporter-like_ATP-bd"/>
</dbReference>
<dbReference type="PANTHER" id="PTHR43820:SF4">
    <property type="entry name" value="HIGH-AFFINITY BRANCHED-CHAIN AMINO ACID TRANSPORT ATP-BINDING PROTEIN LIVF"/>
    <property type="match status" value="1"/>
</dbReference>
<dbReference type="CDD" id="cd03224">
    <property type="entry name" value="ABC_TM1139_LivF_branched"/>
    <property type="match status" value="1"/>
</dbReference>
<evidence type="ECO:0000313" key="7">
    <source>
        <dbReference type="EMBL" id="AXI76306.1"/>
    </source>
</evidence>
<keyword evidence="4 7" id="KW-0067">ATP-binding</keyword>
<keyword evidence="8" id="KW-1185">Reference proteome</keyword>
<gene>
    <name evidence="7" type="ORF">C7M71_001230</name>
</gene>
<feature type="domain" description="ABC transporter" evidence="6">
    <location>
        <begin position="6"/>
        <end position="237"/>
    </location>
</feature>
<evidence type="ECO:0000256" key="1">
    <source>
        <dbReference type="ARBA" id="ARBA00005417"/>
    </source>
</evidence>
<evidence type="ECO:0000256" key="5">
    <source>
        <dbReference type="ARBA" id="ARBA00022970"/>
    </source>
</evidence>
<dbReference type="KEGG" id="stri:C7M71_001230"/>
<keyword evidence="2" id="KW-0813">Transport</keyword>
<keyword evidence="3" id="KW-0547">Nucleotide-binding</keyword>
<evidence type="ECO:0000313" key="8">
    <source>
        <dbReference type="Proteomes" id="UP000249340"/>
    </source>
</evidence>
<reference evidence="8" key="1">
    <citation type="submission" date="2018-07" db="EMBL/GenBank/DDBJ databases">
        <title>Streptacidiphilus bronchialis DSM 106435 chromosome.</title>
        <authorList>
            <person name="Batra D."/>
            <person name="Gulvik C.A."/>
        </authorList>
    </citation>
    <scope>NUCLEOTIDE SEQUENCE [LARGE SCALE GENOMIC DNA]</scope>
    <source>
        <strain evidence="8">DSM 106435</strain>
    </source>
</reference>
<protein>
    <submittedName>
        <fullName evidence="7">ABC transporter ATP-binding protein</fullName>
    </submittedName>
</protein>
<dbReference type="InterPro" id="IPR052156">
    <property type="entry name" value="BCAA_Transport_ATP-bd_LivF"/>
</dbReference>
<dbReference type="OrthoDB" id="9776369at2"/>
<dbReference type="EMBL" id="CP031264">
    <property type="protein sequence ID" value="AXI76306.1"/>
    <property type="molecule type" value="Genomic_DNA"/>
</dbReference>
<dbReference type="PANTHER" id="PTHR43820">
    <property type="entry name" value="HIGH-AFFINITY BRANCHED-CHAIN AMINO ACID TRANSPORT ATP-BINDING PROTEIN LIVF"/>
    <property type="match status" value="1"/>
</dbReference>
<dbReference type="AlphaFoldDB" id="A0A345SRF1"/>
<dbReference type="InterPro" id="IPR027417">
    <property type="entry name" value="P-loop_NTPase"/>
</dbReference>